<gene>
    <name evidence="2" type="ORF">Tci_042728</name>
</gene>
<reference evidence="2" key="1">
    <citation type="journal article" date="2019" name="Sci. Rep.">
        <title>Draft genome of Tanacetum cinerariifolium, the natural source of mosquito coil.</title>
        <authorList>
            <person name="Yamashiro T."/>
            <person name="Shiraishi A."/>
            <person name="Satake H."/>
            <person name="Nakayama K."/>
        </authorList>
    </citation>
    <scope>NUCLEOTIDE SEQUENCE</scope>
</reference>
<organism evidence="2">
    <name type="scientific">Tanacetum cinerariifolium</name>
    <name type="common">Dalmatian daisy</name>
    <name type="synonym">Chrysanthemum cinerariifolium</name>
    <dbReference type="NCBI Taxonomy" id="118510"/>
    <lineage>
        <taxon>Eukaryota</taxon>
        <taxon>Viridiplantae</taxon>
        <taxon>Streptophyta</taxon>
        <taxon>Embryophyta</taxon>
        <taxon>Tracheophyta</taxon>
        <taxon>Spermatophyta</taxon>
        <taxon>Magnoliopsida</taxon>
        <taxon>eudicotyledons</taxon>
        <taxon>Gunneridae</taxon>
        <taxon>Pentapetalae</taxon>
        <taxon>asterids</taxon>
        <taxon>campanulids</taxon>
        <taxon>Asterales</taxon>
        <taxon>Asteraceae</taxon>
        <taxon>Asteroideae</taxon>
        <taxon>Anthemideae</taxon>
        <taxon>Anthemidinae</taxon>
        <taxon>Tanacetum</taxon>
    </lineage>
</organism>
<proteinExistence type="predicted"/>
<name>A0A6L2MAR7_TANCI</name>
<dbReference type="AlphaFoldDB" id="A0A6L2MAR7"/>
<evidence type="ECO:0000256" key="1">
    <source>
        <dbReference type="SAM" id="Phobius"/>
    </source>
</evidence>
<evidence type="ECO:0000313" key="2">
    <source>
        <dbReference type="EMBL" id="GEU70750.1"/>
    </source>
</evidence>
<feature type="transmembrane region" description="Helical" evidence="1">
    <location>
        <begin position="142"/>
        <end position="160"/>
    </location>
</feature>
<evidence type="ECO:0008006" key="3">
    <source>
        <dbReference type="Google" id="ProtNLM"/>
    </source>
</evidence>
<keyword evidence="1" id="KW-1133">Transmembrane helix</keyword>
<dbReference type="EMBL" id="BKCJ010006174">
    <property type="protein sequence ID" value="GEU70750.1"/>
    <property type="molecule type" value="Genomic_DNA"/>
</dbReference>
<comment type="caution">
    <text evidence="2">The sequence shown here is derived from an EMBL/GenBank/DDBJ whole genome shotgun (WGS) entry which is preliminary data.</text>
</comment>
<keyword evidence="1" id="KW-0812">Transmembrane</keyword>
<accession>A0A6L2MAR7</accession>
<keyword evidence="1" id="KW-0472">Membrane</keyword>
<sequence>MLSNRDITRSGFSLCDSVSNLIFDGVWRWPIDWLSRFPFMAQLHVPLLLDDMEDVILWRDRNGVLWPFLVACAWDTIRSRADIVNWYNVVWFPQCVLYHAIHLWCSFSSHMWSKVHVLFEMDVISPRLSDVIILAISKGKTVVGILARIMVAATSYYIWLERNERLFKKKILSPGQLFYLWCG</sequence>
<protein>
    <recommendedName>
        <fullName evidence="3">Reverse transcriptase domain, reverse transcriptase zinc-binding domain protein</fullName>
    </recommendedName>
</protein>